<dbReference type="PANTHER" id="PTHR10302:SF27">
    <property type="entry name" value="SINGLE-STRANDED DNA-BINDING PROTEIN"/>
    <property type="match status" value="1"/>
</dbReference>
<feature type="compositionally biased region" description="Low complexity" evidence="3">
    <location>
        <begin position="144"/>
        <end position="160"/>
    </location>
</feature>
<dbReference type="InterPro" id="IPR000424">
    <property type="entry name" value="Primosome_PriB/ssb"/>
</dbReference>
<dbReference type="GO" id="GO:0006260">
    <property type="term" value="P:DNA replication"/>
    <property type="evidence" value="ECO:0007669"/>
    <property type="project" value="InterPro"/>
</dbReference>
<dbReference type="InterPro" id="IPR012340">
    <property type="entry name" value="NA-bd_OB-fold"/>
</dbReference>
<dbReference type="SUPFAM" id="SSF50249">
    <property type="entry name" value="Nucleic acid-binding proteins"/>
    <property type="match status" value="1"/>
</dbReference>
<dbReference type="InterPro" id="IPR011344">
    <property type="entry name" value="ssDNA-bd"/>
</dbReference>
<comment type="caution">
    <text evidence="4">The sequence shown here is derived from an EMBL/GenBank/DDBJ whole genome shotgun (WGS) entry which is preliminary data.</text>
</comment>
<dbReference type="PROSITE" id="PS50935">
    <property type="entry name" value="SSB"/>
    <property type="match status" value="1"/>
</dbReference>
<feature type="compositionally biased region" description="Polar residues" evidence="3">
    <location>
        <begin position="161"/>
        <end position="173"/>
    </location>
</feature>
<dbReference type="Pfam" id="PF00436">
    <property type="entry name" value="SSB"/>
    <property type="match status" value="1"/>
</dbReference>
<dbReference type="NCBIfam" id="TIGR00621">
    <property type="entry name" value="ssb"/>
    <property type="match status" value="1"/>
</dbReference>
<evidence type="ECO:0000256" key="2">
    <source>
        <dbReference type="HAMAP-Rule" id="MF_00984"/>
    </source>
</evidence>
<reference evidence="4 5" key="1">
    <citation type="journal article" date="2019" name="Nat. Med.">
        <title>A library of human gut bacterial isolates paired with longitudinal multiomics data enables mechanistic microbiome research.</title>
        <authorList>
            <person name="Poyet M."/>
            <person name="Groussin M."/>
            <person name="Gibbons S.M."/>
            <person name="Avila-Pacheco J."/>
            <person name="Jiang X."/>
            <person name="Kearney S.M."/>
            <person name="Perrotta A.R."/>
            <person name="Berdy B."/>
            <person name="Zhao S."/>
            <person name="Lieberman T.D."/>
            <person name="Swanson P.K."/>
            <person name="Smith M."/>
            <person name="Roesemann S."/>
            <person name="Alexander J.E."/>
            <person name="Rich S.A."/>
            <person name="Livny J."/>
            <person name="Vlamakis H."/>
            <person name="Clish C."/>
            <person name="Bullock K."/>
            <person name="Deik A."/>
            <person name="Scott J."/>
            <person name="Pierce K.A."/>
            <person name="Xavier R.J."/>
            <person name="Alm E.J."/>
        </authorList>
    </citation>
    <scope>NUCLEOTIDE SEQUENCE [LARGE SCALE GENOMIC DNA]</scope>
    <source>
        <strain evidence="4 5">BIOML-A2</strain>
    </source>
</reference>
<dbReference type="HAMAP" id="MF_00984">
    <property type="entry name" value="SSB"/>
    <property type="match status" value="1"/>
</dbReference>
<dbReference type="EMBL" id="WNCL01000003">
    <property type="protein sequence ID" value="MTU42388.1"/>
    <property type="molecule type" value="Genomic_DNA"/>
</dbReference>
<dbReference type="CDD" id="cd04496">
    <property type="entry name" value="SSB_OBF"/>
    <property type="match status" value="1"/>
</dbReference>
<evidence type="ECO:0000256" key="1">
    <source>
        <dbReference type="ARBA" id="ARBA00023125"/>
    </source>
</evidence>
<proteinExistence type="inferred from homology"/>
<name>A0A6I3RZ54_9BURK</name>
<sequence>MCGSVGKSAGRIFYLFKRKIMASVNKVILLGTLGRDPEVRFSANQLPIASLSLATSSFRRSAESQDRIEETEWHRVTLFGRQAEIAQQYLRKGSRAYIEGRLRTRKYEKDGQTHYVTEIVAEQLQLIDRRQDSPADGNFSDGNSGYAPSRSASRSSGYSSGNQYASQPKTQNAFDDEEPPF</sequence>
<evidence type="ECO:0000313" key="4">
    <source>
        <dbReference type="EMBL" id="MTU42388.1"/>
    </source>
</evidence>
<dbReference type="RefSeq" id="WP_008810198.1">
    <property type="nucleotide sequence ID" value="NZ_JBKSSK010000098.1"/>
</dbReference>
<dbReference type="PANTHER" id="PTHR10302">
    <property type="entry name" value="SINGLE-STRANDED DNA-BINDING PROTEIN"/>
    <property type="match status" value="1"/>
</dbReference>
<dbReference type="Proteomes" id="UP000462362">
    <property type="component" value="Unassembled WGS sequence"/>
</dbReference>
<dbReference type="AlphaFoldDB" id="A0A6I3RZ54"/>
<gene>
    <name evidence="4" type="primary">ssb</name>
    <name evidence="4" type="ORF">GMD42_01880</name>
</gene>
<protein>
    <recommendedName>
        <fullName evidence="2">Single-stranded DNA-binding protein</fullName>
        <shortName evidence="2">SSB</shortName>
    </recommendedName>
</protein>
<dbReference type="GO" id="GO:0003697">
    <property type="term" value="F:single-stranded DNA binding"/>
    <property type="evidence" value="ECO:0007669"/>
    <property type="project" value="UniProtKB-UniRule"/>
</dbReference>
<comment type="subunit">
    <text evidence="2">Homotetramer.</text>
</comment>
<dbReference type="Gene3D" id="2.40.50.140">
    <property type="entry name" value="Nucleic acid-binding proteins"/>
    <property type="match status" value="1"/>
</dbReference>
<accession>A0A6I3RZ54</accession>
<organism evidence="4 5">
    <name type="scientific">Parasutterella excrementihominis</name>
    <dbReference type="NCBI Taxonomy" id="487175"/>
    <lineage>
        <taxon>Bacteria</taxon>
        <taxon>Pseudomonadati</taxon>
        <taxon>Pseudomonadota</taxon>
        <taxon>Betaproteobacteria</taxon>
        <taxon>Burkholderiales</taxon>
        <taxon>Sutterellaceae</taxon>
        <taxon>Parasutterella</taxon>
    </lineage>
</organism>
<dbReference type="GO" id="GO:0009295">
    <property type="term" value="C:nucleoid"/>
    <property type="evidence" value="ECO:0007669"/>
    <property type="project" value="TreeGrafter"/>
</dbReference>
<feature type="region of interest" description="Disordered" evidence="3">
    <location>
        <begin position="132"/>
        <end position="181"/>
    </location>
</feature>
<evidence type="ECO:0000313" key="5">
    <source>
        <dbReference type="Proteomes" id="UP000462362"/>
    </source>
</evidence>
<keyword evidence="1 2" id="KW-0238">DNA-binding</keyword>
<comment type="caution">
    <text evidence="2">Lacks conserved residue(s) required for the propagation of feature annotation.</text>
</comment>
<evidence type="ECO:0000256" key="3">
    <source>
        <dbReference type="SAM" id="MobiDB-lite"/>
    </source>
</evidence>